<keyword evidence="2" id="KW-1185">Reference proteome</keyword>
<dbReference type="Proteomes" id="UP000654993">
    <property type="component" value="Unassembled WGS sequence"/>
</dbReference>
<sequence length="61" mass="6814">MGEKRRLILTQAHKQAHKNCPYTQVTIFDNSSIEAEIDHGSKLNLPHHLRPGTDPARIGNG</sequence>
<evidence type="ECO:0000313" key="2">
    <source>
        <dbReference type="Proteomes" id="UP000654993"/>
    </source>
</evidence>
<comment type="caution">
    <text evidence="1">The sequence shown here is derived from an EMBL/GenBank/DDBJ whole genome shotgun (WGS) entry which is preliminary data.</text>
</comment>
<name>A0A916QHI5_9BACL</name>
<proteinExistence type="predicted"/>
<accession>A0A916QHI5</accession>
<dbReference type="EMBL" id="BMAQ01000021">
    <property type="protein sequence ID" value="GFR38581.1"/>
    <property type="molecule type" value="Genomic_DNA"/>
</dbReference>
<dbReference type="AlphaFoldDB" id="A0A916QHI5"/>
<protein>
    <submittedName>
        <fullName evidence="1">Uncharacterized protein</fullName>
    </submittedName>
</protein>
<gene>
    <name evidence="1" type="ORF">PRECH8_18770</name>
</gene>
<reference evidence="1" key="2">
    <citation type="journal article" date="2021" name="Data Brief">
        <title>Draft genome sequence data of the facultative, thermophilic, xylanolytic bacterium Paenibacillus sp. strain DA-C8.</title>
        <authorList>
            <person name="Chhe C."/>
            <person name="Uke A."/>
            <person name="Baramee S."/>
            <person name="Ungkulpasvich U."/>
            <person name="Tachaapaikoon C."/>
            <person name="Pason P."/>
            <person name="Waeonukul R."/>
            <person name="Ratanakhanokchai K."/>
            <person name="Kosugi A."/>
        </authorList>
    </citation>
    <scope>NUCLEOTIDE SEQUENCE</scope>
    <source>
        <strain evidence="1">DA-C8</strain>
    </source>
</reference>
<organism evidence="1 2">
    <name type="scientific">Insulibacter thermoxylanivorax</name>
    <dbReference type="NCBI Taxonomy" id="2749268"/>
    <lineage>
        <taxon>Bacteria</taxon>
        <taxon>Bacillati</taxon>
        <taxon>Bacillota</taxon>
        <taxon>Bacilli</taxon>
        <taxon>Bacillales</taxon>
        <taxon>Paenibacillaceae</taxon>
        <taxon>Insulibacter</taxon>
    </lineage>
</organism>
<evidence type="ECO:0000313" key="1">
    <source>
        <dbReference type="EMBL" id="GFR38581.1"/>
    </source>
</evidence>
<reference evidence="1" key="1">
    <citation type="submission" date="2020-08" db="EMBL/GenBank/DDBJ databases">
        <authorList>
            <person name="Uke A."/>
            <person name="Chhe C."/>
            <person name="Baramee S."/>
            <person name="Kosugi A."/>
        </authorList>
    </citation>
    <scope>NUCLEOTIDE SEQUENCE</scope>
    <source>
        <strain evidence="1">DA-C8</strain>
    </source>
</reference>